<feature type="transmembrane region" description="Helical" evidence="1">
    <location>
        <begin position="107"/>
        <end position="126"/>
    </location>
</feature>
<keyword evidence="3" id="KW-1185">Reference proteome</keyword>
<feature type="transmembrane region" description="Helical" evidence="1">
    <location>
        <begin position="397"/>
        <end position="418"/>
    </location>
</feature>
<dbReference type="EMBL" id="JACOOJ010000010">
    <property type="protein sequence ID" value="MBC5632676.1"/>
    <property type="molecule type" value="Genomic_DNA"/>
</dbReference>
<name>A0ABR7DMN7_9BACT</name>
<comment type="caution">
    <text evidence="2">The sequence shown here is derived from an EMBL/GenBank/DDBJ whole genome shotgun (WGS) entry which is preliminary data.</text>
</comment>
<protein>
    <recommendedName>
        <fullName evidence="4">YfhO family protein</fullName>
    </recommendedName>
</protein>
<reference evidence="2 3" key="1">
    <citation type="submission" date="2020-08" db="EMBL/GenBank/DDBJ databases">
        <title>Genome public.</title>
        <authorList>
            <person name="Liu C."/>
            <person name="Sun Q."/>
        </authorList>
    </citation>
    <scope>NUCLEOTIDE SEQUENCE [LARGE SCALE GENOMIC DNA]</scope>
    <source>
        <strain evidence="2 3">NSJ-79</strain>
    </source>
</reference>
<sequence length="629" mass="72703">MNIPVTFYTLFPYYGVALLYLLATYCVGRIIRSLTFKVKESISAYSILCNILLGWAILVTGYSIVMTHGKTVNVLFLVLFGLYLIFRKRGFKEETSVTKISPHRSEWWKYILFTCIIAFALFLFQVDKIMDWETGMFQELYGDFCYNIKLTQFLNLGFENRFLGYNFFKEIAPMPYHYFEMWTTAMTYKPLGLVAGVCHMVTTPVICVTLMSLCFVAVWERNKKLSWFGMLCIVGCILMMDLIPILSKIHPRLTVQGTYLLGQPRAMPSILAILFCFVLYFYNRKGEAYYVLLAIPILTLVPAVAVLGTLGLLLLFKIIREKRIDWNLCLPYGIFSLLFTLYIATSQGDHMGGEPFHVGLLRLYITQPVIYFLAYLHCLLVLWLIDRNRLKQIFSKLSWSIFFLFLSTETFSIFLRGYNYDASQFTSGSIPYFLFALYTTFFLYVISSMAFSKLHYFFVFCFLFLNVGLGIFVYSKPYPVNNSARSTYITEVLNALPMQEEYKIGGYIGELQQADNMVCGVVDAVACPDFLDTYLNGVWHYAINKGSWDVRSDWDKTPFRDYYAKSKFQSSDMSDDEIRINFIKDSGIEYVRIYKGANPSKWFLSHLTLLASDEKSGECFYKVKSLGGR</sequence>
<dbReference type="RefSeq" id="WP_186929436.1">
    <property type="nucleotide sequence ID" value="NZ_JACOOJ010000010.1"/>
</dbReference>
<feature type="transmembrane region" description="Helical" evidence="1">
    <location>
        <begin position="71"/>
        <end position="86"/>
    </location>
</feature>
<feature type="transmembrane region" description="Helical" evidence="1">
    <location>
        <begin position="328"/>
        <end position="345"/>
    </location>
</feature>
<feature type="transmembrane region" description="Helical" evidence="1">
    <location>
        <begin position="430"/>
        <end position="447"/>
    </location>
</feature>
<accession>A0ABR7DMN7</accession>
<evidence type="ECO:0000313" key="3">
    <source>
        <dbReference type="Proteomes" id="UP000651475"/>
    </source>
</evidence>
<feature type="transmembrane region" description="Helical" evidence="1">
    <location>
        <begin position="454"/>
        <end position="474"/>
    </location>
</feature>
<gene>
    <name evidence="2" type="ORF">H8S65_07835</name>
</gene>
<keyword evidence="1" id="KW-0812">Transmembrane</keyword>
<feature type="transmembrane region" description="Helical" evidence="1">
    <location>
        <begin position="365"/>
        <end position="385"/>
    </location>
</feature>
<evidence type="ECO:0008006" key="4">
    <source>
        <dbReference type="Google" id="ProtNLM"/>
    </source>
</evidence>
<feature type="transmembrane region" description="Helical" evidence="1">
    <location>
        <begin position="225"/>
        <end position="246"/>
    </location>
</feature>
<feature type="transmembrane region" description="Helical" evidence="1">
    <location>
        <begin position="12"/>
        <end position="31"/>
    </location>
</feature>
<feature type="transmembrane region" description="Helical" evidence="1">
    <location>
        <begin position="43"/>
        <end position="65"/>
    </location>
</feature>
<feature type="transmembrane region" description="Helical" evidence="1">
    <location>
        <begin position="191"/>
        <end position="219"/>
    </location>
</feature>
<proteinExistence type="predicted"/>
<evidence type="ECO:0000256" key="1">
    <source>
        <dbReference type="SAM" id="Phobius"/>
    </source>
</evidence>
<organism evidence="2 3">
    <name type="scientific">Parabacteroides hominis</name>
    <dbReference type="NCBI Taxonomy" id="2763057"/>
    <lineage>
        <taxon>Bacteria</taxon>
        <taxon>Pseudomonadati</taxon>
        <taxon>Bacteroidota</taxon>
        <taxon>Bacteroidia</taxon>
        <taxon>Bacteroidales</taxon>
        <taxon>Tannerellaceae</taxon>
        <taxon>Parabacteroides</taxon>
    </lineage>
</organism>
<dbReference type="Proteomes" id="UP000651475">
    <property type="component" value="Unassembled WGS sequence"/>
</dbReference>
<evidence type="ECO:0000313" key="2">
    <source>
        <dbReference type="EMBL" id="MBC5632676.1"/>
    </source>
</evidence>
<feature type="transmembrane region" description="Helical" evidence="1">
    <location>
        <begin position="288"/>
        <end position="316"/>
    </location>
</feature>
<keyword evidence="1" id="KW-1133">Transmembrane helix</keyword>
<keyword evidence="1" id="KW-0472">Membrane</keyword>